<dbReference type="Gene3D" id="3.40.50.1110">
    <property type="entry name" value="SGNH hydrolase"/>
    <property type="match status" value="1"/>
</dbReference>
<comment type="similarity">
    <text evidence="1">Belongs to the 'GDSL' lipolytic enzyme family.</text>
</comment>
<dbReference type="InterPro" id="IPR001087">
    <property type="entry name" value="GDSL"/>
</dbReference>
<evidence type="ECO:0000256" key="2">
    <source>
        <dbReference type="SAM" id="SignalP"/>
    </source>
</evidence>
<accession>A0ABD3DP79</accession>
<organism evidence="3 4">
    <name type="scientific">Castilleja foliolosa</name>
    <dbReference type="NCBI Taxonomy" id="1961234"/>
    <lineage>
        <taxon>Eukaryota</taxon>
        <taxon>Viridiplantae</taxon>
        <taxon>Streptophyta</taxon>
        <taxon>Embryophyta</taxon>
        <taxon>Tracheophyta</taxon>
        <taxon>Spermatophyta</taxon>
        <taxon>Magnoliopsida</taxon>
        <taxon>eudicotyledons</taxon>
        <taxon>Gunneridae</taxon>
        <taxon>Pentapetalae</taxon>
        <taxon>asterids</taxon>
        <taxon>lamiids</taxon>
        <taxon>Lamiales</taxon>
        <taxon>Orobanchaceae</taxon>
        <taxon>Pedicularideae</taxon>
        <taxon>Castillejinae</taxon>
        <taxon>Castilleja</taxon>
    </lineage>
</organism>
<evidence type="ECO:0000313" key="4">
    <source>
        <dbReference type="Proteomes" id="UP001632038"/>
    </source>
</evidence>
<feature type="signal peptide" evidence="2">
    <location>
        <begin position="1"/>
        <end position="32"/>
    </location>
</feature>
<dbReference type="AlphaFoldDB" id="A0ABD3DP79"/>
<dbReference type="CDD" id="cd01837">
    <property type="entry name" value="SGNH_plant_lipase_like"/>
    <property type="match status" value="1"/>
</dbReference>
<dbReference type="Proteomes" id="UP001632038">
    <property type="component" value="Unassembled WGS sequence"/>
</dbReference>
<proteinExistence type="inferred from homology"/>
<dbReference type="EMBL" id="JAVIJP010000016">
    <property type="protein sequence ID" value="KAL3643486.1"/>
    <property type="molecule type" value="Genomic_DNA"/>
</dbReference>
<gene>
    <name evidence="3" type="ORF">CASFOL_014301</name>
</gene>
<evidence type="ECO:0000256" key="1">
    <source>
        <dbReference type="ARBA" id="ARBA00008668"/>
    </source>
</evidence>
<dbReference type="Pfam" id="PF00657">
    <property type="entry name" value="Lipase_GDSL"/>
    <property type="match status" value="1"/>
</dbReference>
<name>A0ABD3DP79_9LAMI</name>
<keyword evidence="4" id="KW-1185">Reference proteome</keyword>
<dbReference type="PANTHER" id="PTHR45642:SF107">
    <property type="entry name" value="SGNH HYDROLASE-TYPE ESTERASE SUPERFAMILY PROTEIN-RELATED"/>
    <property type="match status" value="1"/>
</dbReference>
<dbReference type="SUPFAM" id="SSF52266">
    <property type="entry name" value="SGNH hydrolase"/>
    <property type="match status" value="1"/>
</dbReference>
<reference evidence="4" key="1">
    <citation type="journal article" date="2024" name="IScience">
        <title>Strigolactones Initiate the Formation of Haustorium-like Structures in Castilleja.</title>
        <authorList>
            <person name="Buerger M."/>
            <person name="Peterson D."/>
            <person name="Chory J."/>
        </authorList>
    </citation>
    <scope>NUCLEOTIDE SEQUENCE [LARGE SCALE GENOMIC DNA]</scope>
</reference>
<protein>
    <recommendedName>
        <fullName evidence="5">GDSL esterase/lipase</fullName>
    </recommendedName>
</protein>
<dbReference type="InterPro" id="IPR035669">
    <property type="entry name" value="SGNH_plant_lipase-like"/>
</dbReference>
<dbReference type="InterPro" id="IPR036514">
    <property type="entry name" value="SGNH_hydro_sf"/>
</dbReference>
<evidence type="ECO:0008006" key="5">
    <source>
        <dbReference type="Google" id="ProtNLM"/>
    </source>
</evidence>
<comment type="caution">
    <text evidence="3">The sequence shown here is derived from an EMBL/GenBank/DDBJ whole genome shotgun (WGS) entry which is preliminary data.</text>
</comment>
<dbReference type="InterPro" id="IPR050592">
    <property type="entry name" value="GDSL_lipolytic_enzyme"/>
</dbReference>
<dbReference type="PANTHER" id="PTHR45642">
    <property type="entry name" value="GDSL ESTERASE/LIPASE EXL3"/>
    <property type="match status" value="1"/>
</dbReference>
<evidence type="ECO:0000313" key="3">
    <source>
        <dbReference type="EMBL" id="KAL3643486.1"/>
    </source>
</evidence>
<keyword evidence="2" id="KW-0732">Signal</keyword>
<sequence>MWSSSPSGWFSPALVQFLLHFLLLVFPYSAQTRNSALQSQVNGSIPAVFVFGDSTVDSGNNNYIKTIIKSNFPPYGKDFPNHIPTGRFTNGKLATDFLVSYVGIKDYIPPYLDPTLSLDELKTGVCFASAATGFDPLTAQISDGVIPIQKQLRYFKEYKSRMEVYIGKDKTKSLISESVFIISAGTNDFILNYYGPPIRSQAYTISTYQDFILQLVQQFIQGILKLGARKIAVMGLPPIGCVPGVITLYSNNALTHRGCIDWLSSVARDYNRLLQNKLTGMQTHGTKIIYGDIYKPIEDMVNKPQLYGELIVVPFLTLLFT</sequence>
<feature type="chain" id="PRO_5044847038" description="GDSL esterase/lipase" evidence="2">
    <location>
        <begin position="33"/>
        <end position="321"/>
    </location>
</feature>